<dbReference type="InterPro" id="IPR057191">
    <property type="entry name" value="DUF7869"/>
</dbReference>
<gene>
    <name evidence="3" type="ORF">R1sor_018196</name>
</gene>
<dbReference type="Pfam" id="PF25273">
    <property type="entry name" value="DUF7869"/>
    <property type="match status" value="1"/>
</dbReference>
<evidence type="ECO:0000256" key="1">
    <source>
        <dbReference type="SAM" id="MobiDB-lite"/>
    </source>
</evidence>
<keyword evidence="4" id="KW-1185">Reference proteome</keyword>
<dbReference type="Proteomes" id="UP001633002">
    <property type="component" value="Unassembled WGS sequence"/>
</dbReference>
<protein>
    <recommendedName>
        <fullName evidence="2">DUF7869 domain-containing protein</fullName>
    </recommendedName>
</protein>
<proteinExistence type="predicted"/>
<name>A0ABD3IF72_9MARC</name>
<sequence>MGPFKGGDAFYLLNEVTDDVVGEGIVVSVLPTFTVHTVQLGSDCVAVRLDKVIDRWYLLSVPDMDAETVGQLEIGSNVRWPAEMLLLTIPETDDAFSLPNIEDSPVEVRVQCSQTPRISPVSVVDLKQRQNWNLLEVYTVLKLNDGTKIPVAEGLVTLTTSSSCVNNTELGELNVGVAVTKISDGISMEDLSNSPLAGFLSGPMLVSWPINSVVAKTLGRSLYSLQQGIDGEIESEVPLSSSDEEEDSDFILDGISPCIPQDISTVQEPPVKKRRHYNSAVRNAADPLQRARREAKRRAQRETTEDKIKDVQKSRCRGEVCIRKVLSGVIRQCRQDYFGLPHDEREEFLHTRLHMRHQAAIEQGMHIIDQKLICKRAFWTIYGFSRTKYYEMIKQAGKGIVRGYHGNKGRRKPRPNSCDGKALLGQILAQLAEPMPHMQHNFSEGEIGIVHMLPFCYSRESIMKEVNSKMASIGNVKVSKTLFYALWTSNFSNYKFHKRGAFAKCDTCVTLKHKLMQERRPDYRRPIEELRDKHMSEQMSRRNVYYSKRTLARAQPDKYLCLIHDKMDQAKTNIPRLAENMKKLHIGGCLPLPVSLTGMLTHGREPGAFCHLSLTGIWPGDPNFTVTSLAKCLRDLEQNTIDSDHAGDLSRTSSRTPLFRSLLDQTAFRATMGNEGAVDSTYIRQYGCEDRLQVPAGQTDTTFKKLPPTFMLQMDNSAKDNKNIHVLAFCSELVIRGVFETVEVNFLMVGHTHEDVDALFSKVSARTVNKDVLTLPALMAEIWESESMHHVPMLMEEVADYKTYVNTYLKPLIGQSQPLAFRFSMADNVPIYRAQWKVDRPWLPEGGNSLWKMVDGKFTLPTGEPKALKLQTTHPRLAEVSPFIDNLVNFLQDTYNDETSEGFRKYSPVISYWKTVQLTRIETIEDEALQTMFWPQTDHGIGFKLDYENREATGVDNNDSVTLMDELDKELDEENAVQLQPYIGVPSQRPKRAFVPLEDISEGRFVVLRPDDAFEAEVPRAVWLGRCMGSVVRDTSDEHHGEFLVEWWRPRHRKSINATNRERYSELLVGQKEWEKDPGYNRPHWINASAAIYSWKYRSKNEVPSTTRLNPLAKEAVKCHLERLADETIP</sequence>
<evidence type="ECO:0000313" key="3">
    <source>
        <dbReference type="EMBL" id="KAL3700174.1"/>
    </source>
</evidence>
<feature type="domain" description="DUF7869" evidence="2">
    <location>
        <begin position="704"/>
        <end position="828"/>
    </location>
</feature>
<dbReference type="AlphaFoldDB" id="A0ABD3IF72"/>
<organism evidence="3 4">
    <name type="scientific">Riccia sorocarpa</name>
    <dbReference type="NCBI Taxonomy" id="122646"/>
    <lineage>
        <taxon>Eukaryota</taxon>
        <taxon>Viridiplantae</taxon>
        <taxon>Streptophyta</taxon>
        <taxon>Embryophyta</taxon>
        <taxon>Marchantiophyta</taxon>
        <taxon>Marchantiopsida</taxon>
        <taxon>Marchantiidae</taxon>
        <taxon>Marchantiales</taxon>
        <taxon>Ricciaceae</taxon>
        <taxon>Riccia</taxon>
    </lineage>
</organism>
<evidence type="ECO:0000259" key="2">
    <source>
        <dbReference type="Pfam" id="PF25273"/>
    </source>
</evidence>
<comment type="caution">
    <text evidence="3">The sequence shown here is derived from an EMBL/GenBank/DDBJ whole genome shotgun (WGS) entry which is preliminary data.</text>
</comment>
<dbReference type="EMBL" id="JBJQOH010000001">
    <property type="protein sequence ID" value="KAL3700174.1"/>
    <property type="molecule type" value="Genomic_DNA"/>
</dbReference>
<reference evidence="3 4" key="1">
    <citation type="submission" date="2024-09" db="EMBL/GenBank/DDBJ databases">
        <title>Chromosome-scale assembly of Riccia sorocarpa.</title>
        <authorList>
            <person name="Paukszto L."/>
        </authorList>
    </citation>
    <scope>NUCLEOTIDE SEQUENCE [LARGE SCALE GENOMIC DNA]</scope>
    <source>
        <strain evidence="3">LP-2024</strain>
        <tissue evidence="3">Aerial parts of the thallus</tissue>
    </source>
</reference>
<dbReference type="PANTHER" id="PTHR33153:SF3">
    <property type="entry name" value="TRAFFICKING PROTEIN PARTICLE COMPLEX SUBUNIT 11 DOMAIN-CONTAINING PROTEIN"/>
    <property type="match status" value="1"/>
</dbReference>
<evidence type="ECO:0000313" key="4">
    <source>
        <dbReference type="Proteomes" id="UP001633002"/>
    </source>
</evidence>
<dbReference type="PANTHER" id="PTHR33153">
    <property type="entry name" value="MYND-TYPE DOMAIN-CONTAINING PROTEIN"/>
    <property type="match status" value="1"/>
</dbReference>
<accession>A0ABD3IF72</accession>
<feature type="region of interest" description="Disordered" evidence="1">
    <location>
        <begin position="282"/>
        <end position="306"/>
    </location>
</feature>